<dbReference type="GO" id="GO:0019013">
    <property type="term" value="C:viral nucleocapsid"/>
    <property type="evidence" value="ECO:0007669"/>
    <property type="project" value="UniProtKB-KW"/>
</dbReference>
<keyword evidence="3" id="KW-0543">Viral nucleoprotein</keyword>
<dbReference type="RefSeq" id="YP_009664552.1">
    <property type="nucleotide sequence ID" value="NC_043032.1"/>
</dbReference>
<evidence type="ECO:0000313" key="1">
    <source>
        <dbReference type="EMBL" id="AKN56892.1"/>
    </source>
</evidence>
<dbReference type="EMBL" id="KP710269">
    <property type="protein sequence ID" value="AKN56917.1"/>
    <property type="molecule type" value="Viral_cRNA"/>
</dbReference>
<sequence>MTSSTVLKPDSFRQITVPIEDSWPAAMLRTSAELVVVDKADIYVKLMSQLDENVSMSTIDNTMTLINTRKPTAAMAFATYCTSTLWAENVRNSRGLAAFNLKVADTSIPIYSMKGENNTRLDKNMFSVDDAIHCSTLYMNKIVDDFYLKMDKTWAMTPLARICMTDSNIKALSDEMNVDESVVVKTLNVSCCRKAYQLYGVTKYCSLEAVVAGIMRTSFAPNASATTKSIAAKNISKCANKAGVGGIDTKKVSTILSYMVGSNSGMNMEVDNLMEMAKRMAKERSANLATSSSAQSAFSAITGTSG</sequence>
<dbReference type="Proteomes" id="UP000171279">
    <property type="component" value="Genome"/>
</dbReference>
<gene>
    <name evidence="3" type="primary">N</name>
</gene>
<accession>A0A0H4B8U5</accession>
<evidence type="ECO:0000313" key="4">
    <source>
        <dbReference type="Proteomes" id="UP000171279"/>
    </source>
</evidence>
<evidence type="ECO:0000313" key="2">
    <source>
        <dbReference type="EMBL" id="AKN56912.1"/>
    </source>
</evidence>
<dbReference type="GeneID" id="41324512"/>
<reference evidence="3 4" key="1">
    <citation type="journal article" date="2015" name="Proc. Natl. Acad. Sci. U.S.A.">
        <title>Evolutionary and phenotypic analysis of live virus isolates suggests arthropod origin of a pathogenic RNA virus family.</title>
        <authorList>
            <person name="Marklewitz M."/>
            <person name="Zirkel F."/>
            <person name="Kurth A."/>
            <person name="Drosten C."/>
            <person name="Junglen S."/>
        </authorList>
    </citation>
    <scope>NUCLEOTIDE SEQUENCE</scope>
    <source>
        <strain evidence="1">C51-CI-2004</strain>
        <strain evidence="3">F45-CI-2004</strain>
        <strain evidence="2">F53-CI-2004</strain>
    </source>
</reference>
<proteinExistence type="predicted"/>
<dbReference type="EMBL" id="KP710268">
    <property type="protein sequence ID" value="AKN56912.1"/>
    <property type="molecule type" value="Viral_cRNA"/>
</dbReference>
<dbReference type="KEGG" id="vg:41324512"/>
<organism evidence="3">
    <name type="scientific">Ferak virus</name>
    <dbReference type="NCBI Taxonomy" id="1664810"/>
    <lineage>
        <taxon>Viruses</taxon>
        <taxon>Riboviria</taxon>
        <taxon>Orthornavirae</taxon>
        <taxon>Negarnaviricota</taxon>
        <taxon>Polyploviricotina</taxon>
        <taxon>Bunyaviricetes</taxon>
        <taxon>Elliovirales</taxon>
        <taxon>Phasmaviridae</taxon>
        <taxon>Feravirus</taxon>
        <taxon>Feravirus ferakinum</taxon>
    </lineage>
</organism>
<protein>
    <submittedName>
        <fullName evidence="3">Nucleocapsid</fullName>
    </submittedName>
</protein>
<keyword evidence="3" id="KW-0946">Virion</keyword>
<name>A0A0H4B8U5_9VIRU</name>
<dbReference type="EMBL" id="KP710267">
    <property type="protein sequence ID" value="AKN56892.1"/>
    <property type="molecule type" value="Viral_cRNA"/>
</dbReference>
<evidence type="ECO:0000313" key="3">
    <source>
        <dbReference type="EMBL" id="AKN56917.1"/>
    </source>
</evidence>
<keyword evidence="4" id="KW-1185">Reference proteome</keyword>